<sequence>MPDKKNYWTQQRPDGKWESKREGASRASKVTNTQADAWTHSRQKATESQGEAFLKGRDGKIRDRNTYGKDPFPPKG</sequence>
<feature type="compositionally biased region" description="Basic and acidic residues" evidence="1">
    <location>
        <begin position="54"/>
        <end position="67"/>
    </location>
</feature>
<dbReference type="KEGG" id="mon:G8E03_09120"/>
<organism evidence="2 3">
    <name type="scientific">Pontivivens nitratireducens</name>
    <dbReference type="NCBI Taxonomy" id="2758038"/>
    <lineage>
        <taxon>Bacteria</taxon>
        <taxon>Pseudomonadati</taxon>
        <taxon>Pseudomonadota</taxon>
        <taxon>Alphaproteobacteria</taxon>
        <taxon>Rhodobacterales</taxon>
        <taxon>Paracoccaceae</taxon>
        <taxon>Pontivivens</taxon>
    </lineage>
</organism>
<feature type="region of interest" description="Disordered" evidence="1">
    <location>
        <begin position="1"/>
        <end position="76"/>
    </location>
</feature>
<keyword evidence="3" id="KW-1185">Reference proteome</keyword>
<dbReference type="RefSeq" id="WP_166190881.1">
    <property type="nucleotide sequence ID" value="NZ_CP049811.1"/>
</dbReference>
<dbReference type="EMBL" id="CP049811">
    <property type="protein sequence ID" value="QIK40912.1"/>
    <property type="molecule type" value="Genomic_DNA"/>
</dbReference>
<gene>
    <name evidence="2" type="ORF">G8E03_09120</name>
</gene>
<proteinExistence type="predicted"/>
<evidence type="ECO:0000313" key="3">
    <source>
        <dbReference type="Proteomes" id="UP000500791"/>
    </source>
</evidence>
<dbReference type="Pfam" id="PF09954">
    <property type="entry name" value="DUF2188"/>
    <property type="match status" value="1"/>
</dbReference>
<accession>A0A6G7VLV2</accession>
<protein>
    <submittedName>
        <fullName evidence="2">DUF2188 domain-containing protein</fullName>
    </submittedName>
</protein>
<feature type="compositionally biased region" description="Basic and acidic residues" evidence="1">
    <location>
        <begin position="13"/>
        <end position="24"/>
    </location>
</feature>
<evidence type="ECO:0000313" key="2">
    <source>
        <dbReference type="EMBL" id="QIK40912.1"/>
    </source>
</evidence>
<name>A0A6G7VLV2_9RHOB</name>
<dbReference type="AlphaFoldDB" id="A0A6G7VLV2"/>
<reference evidence="2 3" key="1">
    <citation type="submission" date="2020-03" db="EMBL/GenBank/DDBJ databases">
        <title>Complete genome sequence of Monaibacterium sp. ALG8 with diverse plasmids.</title>
        <authorList>
            <person name="Sun C."/>
        </authorList>
    </citation>
    <scope>NUCLEOTIDE SEQUENCE [LARGE SCALE GENOMIC DNA]</scope>
    <source>
        <strain evidence="2 3">ALG8</strain>
    </source>
</reference>
<evidence type="ECO:0000256" key="1">
    <source>
        <dbReference type="SAM" id="MobiDB-lite"/>
    </source>
</evidence>
<dbReference type="Proteomes" id="UP000500791">
    <property type="component" value="Chromosome"/>
</dbReference>
<dbReference type="InterPro" id="IPR018691">
    <property type="entry name" value="DUF2188"/>
</dbReference>